<feature type="non-terminal residue" evidence="1">
    <location>
        <position position="1"/>
    </location>
</feature>
<dbReference type="Proteomes" id="UP000054498">
    <property type="component" value="Unassembled WGS sequence"/>
</dbReference>
<dbReference type="GeneID" id="25734511"/>
<evidence type="ECO:0000313" key="2">
    <source>
        <dbReference type="Proteomes" id="UP000054498"/>
    </source>
</evidence>
<gene>
    <name evidence="1" type="ORF">MNEG_16723</name>
</gene>
<organism evidence="1 2">
    <name type="scientific">Monoraphidium neglectum</name>
    <dbReference type="NCBI Taxonomy" id="145388"/>
    <lineage>
        <taxon>Eukaryota</taxon>
        <taxon>Viridiplantae</taxon>
        <taxon>Chlorophyta</taxon>
        <taxon>core chlorophytes</taxon>
        <taxon>Chlorophyceae</taxon>
        <taxon>CS clade</taxon>
        <taxon>Sphaeropleales</taxon>
        <taxon>Selenastraceae</taxon>
        <taxon>Monoraphidium</taxon>
    </lineage>
</organism>
<proteinExistence type="predicted"/>
<protein>
    <submittedName>
        <fullName evidence="1">Uncharacterized protein</fullName>
    </submittedName>
</protein>
<name>A0A0D2LMH5_9CHLO</name>
<dbReference type="AlphaFoldDB" id="A0A0D2LMH5"/>
<accession>A0A0D2LMH5</accession>
<reference evidence="1 2" key="1">
    <citation type="journal article" date="2013" name="BMC Genomics">
        <title>Reconstruction of the lipid metabolism for the microalga Monoraphidium neglectum from its genome sequence reveals characteristics suitable for biofuel production.</title>
        <authorList>
            <person name="Bogen C."/>
            <person name="Al-Dilaimi A."/>
            <person name="Albersmeier A."/>
            <person name="Wichmann J."/>
            <person name="Grundmann M."/>
            <person name="Rupp O."/>
            <person name="Lauersen K.J."/>
            <person name="Blifernez-Klassen O."/>
            <person name="Kalinowski J."/>
            <person name="Goesmann A."/>
            <person name="Mussgnug J.H."/>
            <person name="Kruse O."/>
        </authorList>
    </citation>
    <scope>NUCLEOTIDE SEQUENCE [LARGE SCALE GENOMIC DNA]</scope>
    <source>
        <strain evidence="1 2">SAG 48.87</strain>
    </source>
</reference>
<dbReference type="KEGG" id="mng:MNEG_16723"/>
<sequence>AVGAAIVAAAVPRTHAIGAQWVLSHEGLSPADRPLALFPHRIQSLGFDEMGGLFRGHRMVAYRNRLAHLSRAGVGGPALGGAGGAARGGLLAAR</sequence>
<dbReference type="RefSeq" id="XP_013890261.1">
    <property type="nucleotide sequence ID" value="XM_014034807.1"/>
</dbReference>
<keyword evidence="2" id="KW-1185">Reference proteome</keyword>
<evidence type="ECO:0000313" key="1">
    <source>
        <dbReference type="EMBL" id="KIY91241.1"/>
    </source>
</evidence>
<dbReference type="EMBL" id="KK106912">
    <property type="protein sequence ID" value="KIY91241.1"/>
    <property type="molecule type" value="Genomic_DNA"/>
</dbReference>